<protein>
    <submittedName>
        <fullName evidence="2">Uncharacterized protein</fullName>
    </submittedName>
</protein>
<accession>A0A9K3M5K1</accession>
<feature type="compositionally biased region" description="Polar residues" evidence="1">
    <location>
        <begin position="528"/>
        <end position="539"/>
    </location>
</feature>
<reference evidence="2" key="1">
    <citation type="journal article" date="2021" name="Sci. Rep.">
        <title>Diploid genomic architecture of Nitzschia inconspicua, an elite biomass production diatom.</title>
        <authorList>
            <person name="Oliver A."/>
            <person name="Podell S."/>
            <person name="Pinowska A."/>
            <person name="Traller J.C."/>
            <person name="Smith S.R."/>
            <person name="McClure R."/>
            <person name="Beliaev A."/>
            <person name="Bohutskyi P."/>
            <person name="Hill E.A."/>
            <person name="Rabines A."/>
            <person name="Zheng H."/>
            <person name="Allen L.Z."/>
            <person name="Kuo A."/>
            <person name="Grigoriev I.V."/>
            <person name="Allen A.E."/>
            <person name="Hazlebeck D."/>
            <person name="Allen E.E."/>
        </authorList>
    </citation>
    <scope>NUCLEOTIDE SEQUENCE</scope>
    <source>
        <strain evidence="2">Hildebrandi</strain>
    </source>
</reference>
<feature type="region of interest" description="Disordered" evidence="1">
    <location>
        <begin position="29"/>
        <end position="94"/>
    </location>
</feature>
<comment type="caution">
    <text evidence="2">The sequence shown here is derived from an EMBL/GenBank/DDBJ whole genome shotgun (WGS) entry which is preliminary data.</text>
</comment>
<dbReference type="Proteomes" id="UP000693970">
    <property type="component" value="Unassembled WGS sequence"/>
</dbReference>
<reference evidence="2" key="2">
    <citation type="submission" date="2021-04" db="EMBL/GenBank/DDBJ databases">
        <authorList>
            <person name="Podell S."/>
        </authorList>
    </citation>
    <scope>NUCLEOTIDE SEQUENCE</scope>
    <source>
        <strain evidence="2">Hildebrandi</strain>
    </source>
</reference>
<dbReference type="AlphaFoldDB" id="A0A9K3M5K1"/>
<feature type="region of interest" description="Disordered" evidence="1">
    <location>
        <begin position="486"/>
        <end position="539"/>
    </location>
</feature>
<evidence type="ECO:0000313" key="3">
    <source>
        <dbReference type="Proteomes" id="UP000693970"/>
    </source>
</evidence>
<evidence type="ECO:0000256" key="1">
    <source>
        <dbReference type="SAM" id="MobiDB-lite"/>
    </source>
</evidence>
<evidence type="ECO:0000313" key="2">
    <source>
        <dbReference type="EMBL" id="KAG7374150.1"/>
    </source>
</evidence>
<sequence>MRSSWNTTLLQLQRLQISLQQHQLSISHQSTRCFSSLPRPKKISKKGTESNEAESTDSRPKQPFTNFKLEPGEWDMSRKDPYYRPKPPPRSRLISAEDFANRPPVGFENEFSSLDDSMIALSWMDDKTCQQIYKSYIDIMVQAEQDHPGRTSHEYACRVLAQRYQITPWRAAGVIQLQHNEEQMRRNNPELLCEEQAKYAEEMILQNIRDAYRSDRSENPNQYQPFVEDPVGIHGRGPPDEISTSFVSADDIYDMEAKLKEANERDDKLAQILIDDHVYVEDVDESTLQVKTDGAAKRLIKAQQEQRKQEQNKKTSEREIPYPETNAQGEKRPRWKYVAKVVNTRAMKKKGHRLTSYTNNNMTNTLVEEDGNLRVATVEEAKQVAWKPSRMKGTEYIYENVQKAWLERTLKKKTDAWGRVPRQSAAAAVIGEDTDFATKKSQASSEEGNVNIAAAATAVGAGASDDVVGLASDAAAADNLSTAAVEHGTDVNVSPEDAAGQDSQEESTTEETAASNGVANDSEKVSVSKENTTESNQKE</sequence>
<gene>
    <name evidence="2" type="ORF">IV203_013245</name>
</gene>
<organism evidence="2 3">
    <name type="scientific">Nitzschia inconspicua</name>
    <dbReference type="NCBI Taxonomy" id="303405"/>
    <lineage>
        <taxon>Eukaryota</taxon>
        <taxon>Sar</taxon>
        <taxon>Stramenopiles</taxon>
        <taxon>Ochrophyta</taxon>
        <taxon>Bacillariophyta</taxon>
        <taxon>Bacillariophyceae</taxon>
        <taxon>Bacillariophycidae</taxon>
        <taxon>Bacillariales</taxon>
        <taxon>Bacillariaceae</taxon>
        <taxon>Nitzschia</taxon>
    </lineage>
</organism>
<proteinExistence type="predicted"/>
<feature type="region of interest" description="Disordered" evidence="1">
    <location>
        <begin position="303"/>
        <end position="332"/>
    </location>
</feature>
<name>A0A9K3M5K1_9STRA</name>
<dbReference type="OrthoDB" id="44194at2759"/>
<feature type="compositionally biased region" description="Basic and acidic residues" evidence="1">
    <location>
        <begin position="304"/>
        <end position="321"/>
    </location>
</feature>
<keyword evidence="3" id="KW-1185">Reference proteome</keyword>
<dbReference type="EMBL" id="JAGRRH010000001">
    <property type="protein sequence ID" value="KAG7374150.1"/>
    <property type="molecule type" value="Genomic_DNA"/>
</dbReference>